<gene>
    <name evidence="11" type="ORF">EGYM00163_LOCUS882</name>
</gene>
<keyword evidence="8 9" id="KW-0472">Membrane</keyword>
<feature type="transmembrane region" description="Helical" evidence="9">
    <location>
        <begin position="59"/>
        <end position="81"/>
    </location>
</feature>
<feature type="domain" description="V-ATPase proteolipid subunit C-like" evidence="10">
    <location>
        <begin position="96"/>
        <end position="155"/>
    </location>
</feature>
<dbReference type="InterPro" id="IPR011555">
    <property type="entry name" value="ATPase_proteolipid_su_C_euk"/>
</dbReference>
<evidence type="ECO:0000256" key="4">
    <source>
        <dbReference type="ARBA" id="ARBA00022692"/>
    </source>
</evidence>
<keyword evidence="5 9" id="KW-0375">Hydrogen ion transport</keyword>
<evidence type="ECO:0000259" key="10">
    <source>
        <dbReference type="Pfam" id="PF00137"/>
    </source>
</evidence>
<keyword evidence="4 9" id="KW-0812">Transmembrane</keyword>
<dbReference type="PANTHER" id="PTHR10263">
    <property type="entry name" value="V-TYPE PROTON ATPASE PROTEOLIPID SUBUNIT"/>
    <property type="match status" value="1"/>
</dbReference>
<keyword evidence="3 9" id="KW-0813">Transport</keyword>
<dbReference type="GO" id="GO:0005774">
    <property type="term" value="C:vacuolar membrane"/>
    <property type="evidence" value="ECO:0007669"/>
    <property type="project" value="UniProtKB-SubCell"/>
</dbReference>
<dbReference type="NCBIfam" id="TIGR01100">
    <property type="entry name" value="V_ATP_synt_C"/>
    <property type="match status" value="1"/>
</dbReference>
<protein>
    <recommendedName>
        <fullName evidence="9">V-type proton ATPase proteolipid subunit</fullName>
    </recommendedName>
</protein>
<accession>A0A7S4C8R8</accession>
<evidence type="ECO:0000256" key="5">
    <source>
        <dbReference type="ARBA" id="ARBA00022781"/>
    </source>
</evidence>
<proteinExistence type="inferred from homology"/>
<name>A0A7S4C8R8_9EUGL</name>
<dbReference type="GO" id="GO:0033179">
    <property type="term" value="C:proton-transporting V-type ATPase, V0 domain"/>
    <property type="evidence" value="ECO:0007669"/>
    <property type="project" value="InterPro"/>
</dbReference>
<evidence type="ECO:0000256" key="6">
    <source>
        <dbReference type="ARBA" id="ARBA00022989"/>
    </source>
</evidence>
<feature type="transmembrane region" description="Helical" evidence="9">
    <location>
        <begin position="130"/>
        <end position="154"/>
    </location>
</feature>
<organism evidence="11">
    <name type="scientific">Eutreptiella gymnastica</name>
    <dbReference type="NCBI Taxonomy" id="73025"/>
    <lineage>
        <taxon>Eukaryota</taxon>
        <taxon>Discoba</taxon>
        <taxon>Euglenozoa</taxon>
        <taxon>Euglenida</taxon>
        <taxon>Spirocuta</taxon>
        <taxon>Euglenophyceae</taxon>
        <taxon>Eutreptiales</taxon>
        <taxon>Eutreptiaceae</taxon>
        <taxon>Eutreptiella</taxon>
    </lineage>
</organism>
<evidence type="ECO:0000256" key="8">
    <source>
        <dbReference type="ARBA" id="ARBA00023136"/>
    </source>
</evidence>
<dbReference type="EMBL" id="HBJA01002828">
    <property type="protein sequence ID" value="CAE0789768.1"/>
    <property type="molecule type" value="Transcribed_RNA"/>
</dbReference>
<keyword evidence="6 9" id="KW-1133">Transmembrane helix</keyword>
<feature type="domain" description="V-ATPase proteolipid subunit C-like" evidence="10">
    <location>
        <begin position="20"/>
        <end position="79"/>
    </location>
</feature>
<comment type="subcellular location">
    <subcellularLocation>
        <location evidence="1">Membrane</location>
        <topology evidence="1">Multi-pass membrane protein</topology>
    </subcellularLocation>
    <subcellularLocation>
        <location evidence="9">Vacuole membrane</location>
        <topology evidence="9">Multi-pass membrane protein</topology>
    </subcellularLocation>
</comment>
<dbReference type="SUPFAM" id="SSF81333">
    <property type="entry name" value="F1F0 ATP synthase subunit C"/>
    <property type="match status" value="2"/>
</dbReference>
<evidence type="ECO:0000313" key="11">
    <source>
        <dbReference type="EMBL" id="CAE0789768.1"/>
    </source>
</evidence>
<reference evidence="11" key="1">
    <citation type="submission" date="2021-01" db="EMBL/GenBank/DDBJ databases">
        <authorList>
            <person name="Corre E."/>
            <person name="Pelletier E."/>
            <person name="Niang G."/>
            <person name="Scheremetjew M."/>
            <person name="Finn R."/>
            <person name="Kale V."/>
            <person name="Holt S."/>
            <person name="Cochrane G."/>
            <person name="Meng A."/>
            <person name="Brown T."/>
            <person name="Cohen L."/>
        </authorList>
    </citation>
    <scope>NUCLEOTIDE SEQUENCE</scope>
    <source>
        <strain evidence="11">CCMP1594</strain>
    </source>
</reference>
<dbReference type="Gene3D" id="1.20.120.610">
    <property type="entry name" value="lithium bound rotor ring of v- atpase"/>
    <property type="match status" value="1"/>
</dbReference>
<dbReference type="GO" id="GO:0046961">
    <property type="term" value="F:proton-transporting ATPase activity, rotational mechanism"/>
    <property type="evidence" value="ECO:0007669"/>
    <property type="project" value="InterPro"/>
</dbReference>
<evidence type="ECO:0000256" key="9">
    <source>
        <dbReference type="RuleBase" id="RU363060"/>
    </source>
</evidence>
<evidence type="ECO:0000256" key="3">
    <source>
        <dbReference type="ARBA" id="ARBA00022448"/>
    </source>
</evidence>
<dbReference type="InterPro" id="IPR035921">
    <property type="entry name" value="F/V-ATP_Csub_sf"/>
</dbReference>
<dbReference type="AlphaFoldDB" id="A0A7S4C8R8"/>
<dbReference type="CDD" id="cd18176">
    <property type="entry name" value="ATP-synt_Vo_c_ATP6C_rpt2"/>
    <property type="match status" value="1"/>
</dbReference>
<feature type="transmembrane region" description="Helical" evidence="9">
    <location>
        <begin position="16"/>
        <end position="38"/>
    </location>
</feature>
<dbReference type="Pfam" id="PF00137">
    <property type="entry name" value="ATP-synt_C"/>
    <property type="match status" value="2"/>
</dbReference>
<dbReference type="PRINTS" id="PR00122">
    <property type="entry name" value="VACATPASE"/>
</dbReference>
<evidence type="ECO:0000256" key="2">
    <source>
        <dbReference type="ARBA" id="ARBA00007296"/>
    </source>
</evidence>
<evidence type="ECO:0000256" key="7">
    <source>
        <dbReference type="ARBA" id="ARBA00023065"/>
    </source>
</evidence>
<feature type="transmembrane region" description="Helical" evidence="9">
    <location>
        <begin position="93"/>
        <end position="118"/>
    </location>
</feature>
<evidence type="ECO:0000256" key="1">
    <source>
        <dbReference type="ARBA" id="ARBA00004141"/>
    </source>
</evidence>
<comment type="similarity">
    <text evidence="2 9">Belongs to the V-ATPase proteolipid subunit family.</text>
</comment>
<keyword evidence="7 9" id="KW-0406">Ion transport</keyword>
<keyword evidence="9" id="KW-0926">Vacuole</keyword>
<dbReference type="FunFam" id="1.20.120.610:FF:000001">
    <property type="entry name" value="V-type proton ATPase proteolipid subunit"/>
    <property type="match status" value="1"/>
</dbReference>
<dbReference type="InterPro" id="IPR000245">
    <property type="entry name" value="ATPase_proteolipid_csu"/>
</dbReference>
<dbReference type="InterPro" id="IPR002379">
    <property type="entry name" value="ATPase_proteolipid_c-like_dom"/>
</dbReference>
<sequence length="169" mass="17041">MAPGDPTGFCPPSAHFFGHLGAALALALANVGSAYGTAKAGVALAHLGIQAPAKVMRGLVPVVMAGILGIYGLIVAVIIVSGITPQYSAYKGYLHLGAGLAAGMASLAAGYAIGIVGDSCCFAYAKQDKIFVAMILMLIFSEALGLYGLIVALLMNSTGSKPVPCFEAH</sequence>